<dbReference type="InterPro" id="IPR017972">
    <property type="entry name" value="Cyt_P450_CS"/>
</dbReference>
<keyword evidence="5 6" id="KW-0408">Iron</keyword>
<dbReference type="STRING" id="1448308.A0A2T2NM41"/>
<evidence type="ECO:0000313" key="9">
    <source>
        <dbReference type="EMBL" id="PSN66429.1"/>
    </source>
</evidence>
<dbReference type="GO" id="GO:0020037">
    <property type="term" value="F:heme binding"/>
    <property type="evidence" value="ECO:0007669"/>
    <property type="project" value="InterPro"/>
</dbReference>
<evidence type="ECO:0000256" key="5">
    <source>
        <dbReference type="ARBA" id="ARBA00023004"/>
    </source>
</evidence>
<name>A0A2T2NM41_CORCC</name>
<dbReference type="GO" id="GO:0004497">
    <property type="term" value="F:monooxygenase activity"/>
    <property type="evidence" value="ECO:0007669"/>
    <property type="project" value="UniProtKB-KW"/>
</dbReference>
<dbReference type="SUPFAM" id="SSF48264">
    <property type="entry name" value="Cytochrome P450"/>
    <property type="match status" value="1"/>
</dbReference>
<dbReference type="OrthoDB" id="1470350at2759"/>
<keyword evidence="8" id="KW-0472">Membrane</keyword>
<keyword evidence="8" id="KW-0812">Transmembrane</keyword>
<feature type="binding site" description="axial binding residue" evidence="6">
    <location>
        <position position="465"/>
    </location>
    <ligand>
        <name>heme</name>
        <dbReference type="ChEBI" id="CHEBI:30413"/>
    </ligand>
    <ligandPart>
        <name>Fe</name>
        <dbReference type="ChEBI" id="CHEBI:18248"/>
    </ligandPart>
</feature>
<gene>
    <name evidence="9" type="ORF">BS50DRAFT_574859</name>
</gene>
<dbReference type="Proteomes" id="UP000240883">
    <property type="component" value="Unassembled WGS sequence"/>
</dbReference>
<dbReference type="AlphaFoldDB" id="A0A2T2NM41"/>
<keyword evidence="10" id="KW-1185">Reference proteome</keyword>
<evidence type="ECO:0000256" key="3">
    <source>
        <dbReference type="ARBA" id="ARBA00022617"/>
    </source>
</evidence>
<keyword evidence="7" id="KW-0503">Monooxygenase</keyword>
<dbReference type="InterPro" id="IPR002401">
    <property type="entry name" value="Cyt_P450_E_grp-I"/>
</dbReference>
<dbReference type="PRINTS" id="PR00463">
    <property type="entry name" value="EP450I"/>
</dbReference>
<keyword evidence="7" id="KW-0560">Oxidoreductase</keyword>
<reference evidence="9 10" key="1">
    <citation type="journal article" date="2018" name="Front. Microbiol.">
        <title>Genome-Wide Analysis of Corynespora cassiicola Leaf Fall Disease Putative Effectors.</title>
        <authorList>
            <person name="Lopez D."/>
            <person name="Ribeiro S."/>
            <person name="Label P."/>
            <person name="Fumanal B."/>
            <person name="Venisse J.S."/>
            <person name="Kohler A."/>
            <person name="de Oliveira R.R."/>
            <person name="Labutti K."/>
            <person name="Lipzen A."/>
            <person name="Lail K."/>
            <person name="Bauer D."/>
            <person name="Ohm R.A."/>
            <person name="Barry K.W."/>
            <person name="Spatafora J."/>
            <person name="Grigoriev I.V."/>
            <person name="Martin F.M."/>
            <person name="Pujade-Renaud V."/>
        </authorList>
    </citation>
    <scope>NUCLEOTIDE SEQUENCE [LARGE SCALE GENOMIC DNA]</scope>
    <source>
        <strain evidence="9 10">Philippines</strain>
    </source>
</reference>
<evidence type="ECO:0000313" key="10">
    <source>
        <dbReference type="Proteomes" id="UP000240883"/>
    </source>
</evidence>
<proteinExistence type="inferred from homology"/>
<protein>
    <submittedName>
        <fullName evidence="9">Cytochrome P450</fullName>
    </submittedName>
</protein>
<dbReference type="InterPro" id="IPR050121">
    <property type="entry name" value="Cytochrome_P450_monoxygenase"/>
</dbReference>
<evidence type="ECO:0000256" key="1">
    <source>
        <dbReference type="ARBA" id="ARBA00001971"/>
    </source>
</evidence>
<comment type="cofactor">
    <cofactor evidence="1 6">
        <name>heme</name>
        <dbReference type="ChEBI" id="CHEBI:30413"/>
    </cofactor>
</comment>
<keyword evidence="3 6" id="KW-0349">Heme</keyword>
<dbReference type="CDD" id="cd11058">
    <property type="entry name" value="CYP60B-like"/>
    <property type="match status" value="1"/>
</dbReference>
<accession>A0A2T2NM41</accession>
<evidence type="ECO:0000256" key="8">
    <source>
        <dbReference type="SAM" id="Phobius"/>
    </source>
</evidence>
<sequence length="521" mass="58823">MSSSYFESNNIMDISQHTPKFATASQLVLFLGVVSLVYYISTAIYCLYFHPLSKYPGPKTAAFSRLPFSLSAVRGQQYQWLDKLHDRYGSVVRVAPDELTTISSGAWKDLYVQRPQLLKDPHPQTPPMNGADSLFTANGSTHQRMRRTLLNGFNDRALRAQSSIIEGYTDLFVQRIRREATKSADGVVDLAKFFGYAALDIVSDLTYGESFHGLEADNEHTWIMDFFLGAKFGAVRNQLCYFYPLDRIFGYIFLRLTAKVRARNWKYTADLVTKRLEMGDLGDSRSDFVSPVIGNINDTKEKGITRNELNTHSLAVSIAGSQLPTVALTTVTYLLLRNPTQMQRLKDEISSSFNKDADINVTSTASLPYLAAVIDEALRIHHPSPVHLPRLIPNNGLQVDGEWIPGNTVMGIAMQTAQTSASNWTAPLEFHPERFLPPDHLHSDQRFEKDDRESFKPFSIGTRGCLGNKVFLAEAKVLLARTLWNFDLKLDPATPQTWMQQKAYLVFEPRSLFVKLTEKEM</sequence>
<dbReference type="Gene3D" id="1.10.630.10">
    <property type="entry name" value="Cytochrome P450"/>
    <property type="match status" value="1"/>
</dbReference>
<keyword evidence="4 6" id="KW-0479">Metal-binding</keyword>
<dbReference type="GO" id="GO:0005506">
    <property type="term" value="F:iron ion binding"/>
    <property type="evidence" value="ECO:0007669"/>
    <property type="project" value="InterPro"/>
</dbReference>
<evidence type="ECO:0000256" key="4">
    <source>
        <dbReference type="ARBA" id="ARBA00022723"/>
    </source>
</evidence>
<dbReference type="Pfam" id="PF00067">
    <property type="entry name" value="p450"/>
    <property type="match status" value="1"/>
</dbReference>
<dbReference type="EMBL" id="KZ678136">
    <property type="protein sequence ID" value="PSN66429.1"/>
    <property type="molecule type" value="Genomic_DNA"/>
</dbReference>
<dbReference type="PANTHER" id="PTHR24305">
    <property type="entry name" value="CYTOCHROME P450"/>
    <property type="match status" value="1"/>
</dbReference>
<evidence type="ECO:0000256" key="2">
    <source>
        <dbReference type="ARBA" id="ARBA00010617"/>
    </source>
</evidence>
<keyword evidence="8" id="KW-1133">Transmembrane helix</keyword>
<dbReference type="PROSITE" id="PS00086">
    <property type="entry name" value="CYTOCHROME_P450"/>
    <property type="match status" value="1"/>
</dbReference>
<comment type="similarity">
    <text evidence="2 7">Belongs to the cytochrome P450 family.</text>
</comment>
<dbReference type="PANTHER" id="PTHR24305:SF210">
    <property type="entry name" value="CYTOCHROME P450 MONOOXYGENASE ASQL-RELATED"/>
    <property type="match status" value="1"/>
</dbReference>
<dbReference type="GO" id="GO:0016705">
    <property type="term" value="F:oxidoreductase activity, acting on paired donors, with incorporation or reduction of molecular oxygen"/>
    <property type="evidence" value="ECO:0007669"/>
    <property type="project" value="InterPro"/>
</dbReference>
<organism evidence="9 10">
    <name type="scientific">Corynespora cassiicola Philippines</name>
    <dbReference type="NCBI Taxonomy" id="1448308"/>
    <lineage>
        <taxon>Eukaryota</taxon>
        <taxon>Fungi</taxon>
        <taxon>Dikarya</taxon>
        <taxon>Ascomycota</taxon>
        <taxon>Pezizomycotina</taxon>
        <taxon>Dothideomycetes</taxon>
        <taxon>Pleosporomycetidae</taxon>
        <taxon>Pleosporales</taxon>
        <taxon>Corynesporascaceae</taxon>
        <taxon>Corynespora</taxon>
    </lineage>
</organism>
<evidence type="ECO:0000256" key="7">
    <source>
        <dbReference type="RuleBase" id="RU000461"/>
    </source>
</evidence>
<dbReference type="InterPro" id="IPR001128">
    <property type="entry name" value="Cyt_P450"/>
</dbReference>
<dbReference type="InterPro" id="IPR036396">
    <property type="entry name" value="Cyt_P450_sf"/>
</dbReference>
<evidence type="ECO:0000256" key="6">
    <source>
        <dbReference type="PIRSR" id="PIRSR602401-1"/>
    </source>
</evidence>
<feature type="transmembrane region" description="Helical" evidence="8">
    <location>
        <begin position="21"/>
        <end position="40"/>
    </location>
</feature>